<dbReference type="Proteomes" id="UP000196102">
    <property type="component" value="Unassembled WGS sequence"/>
</dbReference>
<keyword evidence="1" id="KW-0732">Signal</keyword>
<dbReference type="Gene3D" id="3.40.390.10">
    <property type="entry name" value="Collagenase (Catalytic Domain)"/>
    <property type="match status" value="1"/>
</dbReference>
<dbReference type="AlphaFoldDB" id="A0A1Z8AL13"/>
<evidence type="ECO:0008006" key="4">
    <source>
        <dbReference type="Google" id="ProtNLM"/>
    </source>
</evidence>
<feature type="signal peptide" evidence="1">
    <location>
        <begin position="1"/>
        <end position="21"/>
    </location>
</feature>
<evidence type="ECO:0000313" key="3">
    <source>
        <dbReference type="Proteomes" id="UP000196102"/>
    </source>
</evidence>
<reference evidence="3" key="1">
    <citation type="journal article" date="2017" name="Proc. Natl. Acad. Sci. U.S.A.">
        <title>Simulation of Deepwater Horizon oil plume reveals substrate specialization within a complex community of hydrocarbon-degraders.</title>
        <authorList>
            <person name="Hu P."/>
            <person name="Dubinsky E.A."/>
            <person name="Probst A.J."/>
            <person name="Wang J."/>
            <person name="Sieber C.M.K."/>
            <person name="Tom L.M."/>
            <person name="Gardinali P."/>
            <person name="Banfield J.F."/>
            <person name="Atlas R.M."/>
            <person name="Andersen G.L."/>
        </authorList>
    </citation>
    <scope>NUCLEOTIDE SEQUENCE [LARGE SCALE GENOMIC DNA]</scope>
</reference>
<sequence length="260" mass="27956">MYNLGKVFGLLILLTVLGSCSDDEGSLSSGNGNSQNLNNRSTGASANELLSETTYTNLIIEAVYVDGFRPEASSLNNLVSFLDSRLNKSGGISIIERDIPAQPYDTYTIEEVRQVEDEFRTQFSSGNTIAVFVLFAENASASDSGNNVVLGTAYRNTSLVMYQSTIENFSGGLNQPNRVTVETAVYAHEFCHIMGLVNLGTPLTSQHEDPDNDKHCNVANCLMQAQLESGNIFDMMSALGSGVPNLDAQCIADLQANGGK</sequence>
<dbReference type="RefSeq" id="WP_303687700.1">
    <property type="nucleotide sequence ID" value="NZ_CAJXYO010000037.1"/>
</dbReference>
<dbReference type="PROSITE" id="PS51257">
    <property type="entry name" value="PROKAR_LIPOPROTEIN"/>
    <property type="match status" value="1"/>
</dbReference>
<protein>
    <recommendedName>
        <fullName evidence="4">Membrane metalloprotease</fullName>
    </recommendedName>
</protein>
<evidence type="ECO:0000256" key="1">
    <source>
        <dbReference type="SAM" id="SignalP"/>
    </source>
</evidence>
<evidence type="ECO:0000313" key="2">
    <source>
        <dbReference type="EMBL" id="OUS11037.1"/>
    </source>
</evidence>
<dbReference type="GO" id="GO:0008237">
    <property type="term" value="F:metallopeptidase activity"/>
    <property type="evidence" value="ECO:0007669"/>
    <property type="project" value="InterPro"/>
</dbReference>
<comment type="caution">
    <text evidence="2">The sequence shown here is derived from an EMBL/GenBank/DDBJ whole genome shotgun (WGS) entry which is preliminary data.</text>
</comment>
<name>A0A1Z8AL13_9FLAO</name>
<proteinExistence type="predicted"/>
<organism evidence="2 3">
    <name type="scientific">Nonlabens dokdonensis</name>
    <dbReference type="NCBI Taxonomy" id="328515"/>
    <lineage>
        <taxon>Bacteria</taxon>
        <taxon>Pseudomonadati</taxon>
        <taxon>Bacteroidota</taxon>
        <taxon>Flavobacteriia</taxon>
        <taxon>Flavobacteriales</taxon>
        <taxon>Flavobacteriaceae</taxon>
        <taxon>Nonlabens</taxon>
    </lineage>
</organism>
<feature type="chain" id="PRO_5012238851" description="Membrane metalloprotease" evidence="1">
    <location>
        <begin position="22"/>
        <end position="260"/>
    </location>
</feature>
<dbReference type="InterPro" id="IPR024079">
    <property type="entry name" value="MetalloPept_cat_dom_sf"/>
</dbReference>
<dbReference type="EMBL" id="MAAX01000185">
    <property type="protein sequence ID" value="OUS11037.1"/>
    <property type="molecule type" value="Genomic_DNA"/>
</dbReference>
<gene>
    <name evidence="2" type="ORF">A9Q93_12075</name>
</gene>
<accession>A0A1Z8AL13</accession>